<proteinExistence type="predicted"/>
<dbReference type="Proteomes" id="UP000254848">
    <property type="component" value="Unassembled WGS sequence"/>
</dbReference>
<accession>A0A370QQ26</accession>
<dbReference type="SFLD" id="SFLDG01129">
    <property type="entry name" value="C1.5:_HAD__Beta-PGM__Phosphata"/>
    <property type="match status" value="1"/>
</dbReference>
<name>A0A370QQ26_9GAMM</name>
<dbReference type="InterPro" id="IPR023214">
    <property type="entry name" value="HAD_sf"/>
</dbReference>
<keyword evidence="1" id="KW-0479">Metal-binding</keyword>
<dbReference type="SFLD" id="SFLDS00003">
    <property type="entry name" value="Haloacid_Dehalogenase"/>
    <property type="match status" value="1"/>
</dbReference>
<dbReference type="Gene3D" id="3.40.50.1000">
    <property type="entry name" value="HAD superfamily/HAD-like"/>
    <property type="match status" value="1"/>
</dbReference>
<sequence>MWKKHVAAVFLDLDGALLDTGAEIDQIWRQWAQQRGLDFSSFAHRIHSQRIQEILKSVDPQLNADNESHALEAALYDAAGRYSKLRAGARALLDALAGTPWGVVTQASGNVAHARMAQAGLEAPPLLVGAEQVTSGRPDPEPYLMAARYYQVDPRDCLVIESDENGIRAARAAGMTVIALADRLPRHHLQRANVVIGNWHSIILHSQQVGPGQQGIWVEVVV</sequence>
<comment type="caution">
    <text evidence="2">The sequence shown here is derived from an EMBL/GenBank/DDBJ whole genome shotgun (WGS) entry which is preliminary data.</text>
</comment>
<dbReference type="InterPro" id="IPR023198">
    <property type="entry name" value="PGP-like_dom2"/>
</dbReference>
<dbReference type="NCBIfam" id="TIGR01509">
    <property type="entry name" value="HAD-SF-IA-v3"/>
    <property type="match status" value="1"/>
</dbReference>
<dbReference type="InterPro" id="IPR036412">
    <property type="entry name" value="HAD-like_sf"/>
</dbReference>
<protein>
    <submittedName>
        <fullName evidence="2">Sugar-phosphatase</fullName>
    </submittedName>
</protein>
<dbReference type="AlphaFoldDB" id="A0A370QQ26"/>
<dbReference type="OrthoDB" id="9800058at2"/>
<gene>
    <name evidence="2" type="ORF">C8D90_105175</name>
</gene>
<evidence type="ECO:0000256" key="1">
    <source>
        <dbReference type="ARBA" id="ARBA00022723"/>
    </source>
</evidence>
<dbReference type="InterPro" id="IPR051806">
    <property type="entry name" value="HAD-like_SPP"/>
</dbReference>
<keyword evidence="3" id="KW-1185">Reference proteome</keyword>
<dbReference type="GO" id="GO:0046872">
    <property type="term" value="F:metal ion binding"/>
    <property type="evidence" value="ECO:0007669"/>
    <property type="project" value="UniProtKB-KW"/>
</dbReference>
<dbReference type="PANTHER" id="PTHR43481">
    <property type="entry name" value="FRUCTOSE-1-PHOSPHATE PHOSPHATASE"/>
    <property type="match status" value="1"/>
</dbReference>
<dbReference type="RefSeq" id="WP_115458714.1">
    <property type="nucleotide sequence ID" value="NZ_QRAP01000005.1"/>
</dbReference>
<organism evidence="2 3">
    <name type="scientific">Enterobacillus tribolii</name>
    <dbReference type="NCBI Taxonomy" id="1487935"/>
    <lineage>
        <taxon>Bacteria</taxon>
        <taxon>Pseudomonadati</taxon>
        <taxon>Pseudomonadota</taxon>
        <taxon>Gammaproteobacteria</taxon>
        <taxon>Enterobacterales</taxon>
        <taxon>Hafniaceae</taxon>
        <taxon>Enterobacillus</taxon>
    </lineage>
</organism>
<reference evidence="2 3" key="1">
    <citation type="submission" date="2018-07" db="EMBL/GenBank/DDBJ databases">
        <title>Genomic Encyclopedia of Type Strains, Phase IV (KMG-IV): sequencing the most valuable type-strain genomes for metagenomic binning, comparative biology and taxonomic classification.</title>
        <authorList>
            <person name="Goeker M."/>
        </authorList>
    </citation>
    <scope>NUCLEOTIDE SEQUENCE [LARGE SCALE GENOMIC DNA]</scope>
    <source>
        <strain evidence="2 3">DSM 103736</strain>
    </source>
</reference>
<evidence type="ECO:0000313" key="3">
    <source>
        <dbReference type="Proteomes" id="UP000254848"/>
    </source>
</evidence>
<dbReference type="Pfam" id="PF00702">
    <property type="entry name" value="Hydrolase"/>
    <property type="match status" value="1"/>
</dbReference>
<evidence type="ECO:0000313" key="2">
    <source>
        <dbReference type="EMBL" id="RDK90893.1"/>
    </source>
</evidence>
<dbReference type="PANTHER" id="PTHR43481:SF4">
    <property type="entry name" value="GLYCEROL-1-PHOSPHATE PHOSPHOHYDROLASE 1-RELATED"/>
    <property type="match status" value="1"/>
</dbReference>
<dbReference type="SUPFAM" id="SSF56784">
    <property type="entry name" value="HAD-like"/>
    <property type="match status" value="1"/>
</dbReference>
<dbReference type="InterPro" id="IPR006439">
    <property type="entry name" value="HAD-SF_hydro_IA"/>
</dbReference>
<dbReference type="GO" id="GO:0050308">
    <property type="term" value="F:sugar-phosphatase activity"/>
    <property type="evidence" value="ECO:0007669"/>
    <property type="project" value="TreeGrafter"/>
</dbReference>
<dbReference type="EMBL" id="QRAP01000005">
    <property type="protein sequence ID" value="RDK90893.1"/>
    <property type="molecule type" value="Genomic_DNA"/>
</dbReference>
<dbReference type="Gene3D" id="1.10.150.240">
    <property type="entry name" value="Putative phosphatase, domain 2"/>
    <property type="match status" value="1"/>
</dbReference>